<evidence type="ECO:0000313" key="1">
    <source>
        <dbReference type="EMBL" id="CAK9328389.1"/>
    </source>
</evidence>
<sequence>MSNISHKVLHGNLFLRKIVSMILFVRTAKSSFLLEPSLSLFPGDVLQCNWIISISLHPYYLFVFRNLYYIILLIGLELREFPFASMNNFAIFPLIVSLNG</sequence>
<evidence type="ECO:0000313" key="2">
    <source>
        <dbReference type="Proteomes" id="UP001642487"/>
    </source>
</evidence>
<proteinExistence type="predicted"/>
<keyword evidence="2" id="KW-1185">Reference proteome</keyword>
<name>A0ABP0Z7B7_9ROSI</name>
<reference evidence="1 2" key="1">
    <citation type="submission" date="2024-03" db="EMBL/GenBank/DDBJ databases">
        <authorList>
            <person name="Gkanogiannis A."/>
            <person name="Becerra Lopez-Lavalle L."/>
        </authorList>
    </citation>
    <scope>NUCLEOTIDE SEQUENCE [LARGE SCALE GENOMIC DNA]</scope>
</reference>
<accession>A0ABP0Z7B7</accession>
<dbReference type="EMBL" id="OZ021742">
    <property type="protein sequence ID" value="CAK9328389.1"/>
    <property type="molecule type" value="Genomic_DNA"/>
</dbReference>
<dbReference type="Proteomes" id="UP001642487">
    <property type="component" value="Chromosome 8"/>
</dbReference>
<gene>
    <name evidence="1" type="ORF">CITCOLO1_LOCUS20805</name>
</gene>
<organism evidence="1 2">
    <name type="scientific">Citrullus colocynthis</name>
    <name type="common">colocynth</name>
    <dbReference type="NCBI Taxonomy" id="252529"/>
    <lineage>
        <taxon>Eukaryota</taxon>
        <taxon>Viridiplantae</taxon>
        <taxon>Streptophyta</taxon>
        <taxon>Embryophyta</taxon>
        <taxon>Tracheophyta</taxon>
        <taxon>Spermatophyta</taxon>
        <taxon>Magnoliopsida</taxon>
        <taxon>eudicotyledons</taxon>
        <taxon>Gunneridae</taxon>
        <taxon>Pentapetalae</taxon>
        <taxon>rosids</taxon>
        <taxon>fabids</taxon>
        <taxon>Cucurbitales</taxon>
        <taxon>Cucurbitaceae</taxon>
        <taxon>Benincaseae</taxon>
        <taxon>Citrullus</taxon>
    </lineage>
</organism>
<protein>
    <submittedName>
        <fullName evidence="1">Uncharacterized protein</fullName>
    </submittedName>
</protein>